<evidence type="ECO:0000256" key="11">
    <source>
        <dbReference type="SAM" id="MobiDB-lite"/>
    </source>
</evidence>
<dbReference type="Proteomes" id="UP001165283">
    <property type="component" value="Unassembled WGS sequence"/>
</dbReference>
<evidence type="ECO:0000259" key="13">
    <source>
        <dbReference type="PROSITE" id="PS50109"/>
    </source>
</evidence>
<reference evidence="15" key="1">
    <citation type="submission" date="2021-04" db="EMBL/GenBank/DDBJ databases">
        <title>Pseudonocardia sp. nov., isolated from sandy soil of mangrove forest.</title>
        <authorList>
            <person name="Zan Z."/>
            <person name="Huang R."/>
            <person name="Liu W."/>
        </authorList>
    </citation>
    <scope>NUCLEOTIDE SEQUENCE</scope>
    <source>
        <strain evidence="15">S2-4</strain>
    </source>
</reference>
<comment type="caution">
    <text evidence="15">The sequence shown here is derived from an EMBL/GenBank/DDBJ whole genome shotgun (WGS) entry which is preliminary data.</text>
</comment>
<evidence type="ECO:0000256" key="7">
    <source>
        <dbReference type="ARBA" id="ARBA00022777"/>
    </source>
</evidence>
<feature type="transmembrane region" description="Helical" evidence="12">
    <location>
        <begin position="199"/>
        <end position="222"/>
    </location>
</feature>
<feature type="domain" description="Histidine kinase" evidence="13">
    <location>
        <begin position="305"/>
        <end position="521"/>
    </location>
</feature>
<evidence type="ECO:0000256" key="4">
    <source>
        <dbReference type="ARBA" id="ARBA00022553"/>
    </source>
</evidence>
<feature type="domain" description="HAMP" evidence="14">
    <location>
        <begin position="224"/>
        <end position="276"/>
    </location>
</feature>
<keyword evidence="10" id="KW-0175">Coiled coil</keyword>
<dbReference type="SMART" id="SM00387">
    <property type="entry name" value="HATPase_c"/>
    <property type="match status" value="1"/>
</dbReference>
<dbReference type="PRINTS" id="PR00344">
    <property type="entry name" value="BCTRLSENSOR"/>
</dbReference>
<dbReference type="SMART" id="SM00388">
    <property type="entry name" value="HisKA"/>
    <property type="match status" value="1"/>
</dbReference>
<protein>
    <recommendedName>
        <fullName evidence="3">histidine kinase</fullName>
        <ecNumber evidence="3">2.7.13.3</ecNumber>
    </recommendedName>
</protein>
<dbReference type="InterPro" id="IPR036890">
    <property type="entry name" value="HATPase_C_sf"/>
</dbReference>
<dbReference type="InterPro" id="IPR004358">
    <property type="entry name" value="Sig_transdc_His_kin-like_C"/>
</dbReference>
<dbReference type="SUPFAM" id="SSF47384">
    <property type="entry name" value="Homodimeric domain of signal transducing histidine kinase"/>
    <property type="match status" value="1"/>
</dbReference>
<evidence type="ECO:0000256" key="5">
    <source>
        <dbReference type="ARBA" id="ARBA00022679"/>
    </source>
</evidence>
<comment type="subcellular location">
    <subcellularLocation>
        <location evidence="2">Cell membrane</location>
    </subcellularLocation>
</comment>
<keyword evidence="12" id="KW-0472">Membrane</keyword>
<dbReference type="InterPro" id="IPR036097">
    <property type="entry name" value="HisK_dim/P_sf"/>
</dbReference>
<dbReference type="PROSITE" id="PS50885">
    <property type="entry name" value="HAMP"/>
    <property type="match status" value="1"/>
</dbReference>
<evidence type="ECO:0000256" key="12">
    <source>
        <dbReference type="SAM" id="Phobius"/>
    </source>
</evidence>
<evidence type="ECO:0000259" key="14">
    <source>
        <dbReference type="PROSITE" id="PS50885"/>
    </source>
</evidence>
<evidence type="ECO:0000256" key="1">
    <source>
        <dbReference type="ARBA" id="ARBA00000085"/>
    </source>
</evidence>
<dbReference type="EMBL" id="JAGSOV010000063">
    <property type="protein sequence ID" value="MCO1659270.1"/>
    <property type="molecule type" value="Genomic_DNA"/>
</dbReference>
<evidence type="ECO:0000256" key="2">
    <source>
        <dbReference type="ARBA" id="ARBA00004236"/>
    </source>
</evidence>
<dbReference type="CDD" id="cd00082">
    <property type="entry name" value="HisKA"/>
    <property type="match status" value="1"/>
</dbReference>
<feature type="coiled-coil region" evidence="10">
    <location>
        <begin position="275"/>
        <end position="302"/>
    </location>
</feature>
<proteinExistence type="predicted"/>
<dbReference type="Pfam" id="PF00672">
    <property type="entry name" value="HAMP"/>
    <property type="match status" value="1"/>
</dbReference>
<evidence type="ECO:0000256" key="9">
    <source>
        <dbReference type="ARBA" id="ARBA00023012"/>
    </source>
</evidence>
<dbReference type="RefSeq" id="WP_252444048.1">
    <property type="nucleotide sequence ID" value="NZ_JAGSOV010000063.1"/>
</dbReference>
<evidence type="ECO:0000313" key="15">
    <source>
        <dbReference type="EMBL" id="MCO1659270.1"/>
    </source>
</evidence>
<sequence length="529" mass="58167">MTVSLEREPRRRALRHNRSGAAEERWPLSRMFGVGVTAAALVALIVIGLGAFGLWQLTEARARLLEVGGPSTLAAERLTVALVNQETGIRGAQLSGGSPEFILPYRAGVEARQTQTEIIRRLSGEPGQEAIRDALDGVEAGITRWRVEYAEPVIAGVSPPVEQGRAQFEEVRTDLHRLTDALAVQQQGLRAGLNDSASFLIWIGIAIVVLLASFLVITGIGLRRTVLRPVAELAGEVREVVSGNVQREVRADGPREIVQLGEDVEAMRRHILNDLIDAKSVNRRLDEQARDLERSNRDLEQFAYVASHDLQEPLRKVSSFCQLLQRRYGGQLDERADQYIEFAVDGAQRMQRLINDLLSFSRVGRTTEAFERVDLATVAKSAAAQLDGLREQAGGTFEIGELPEVRGDRALLQQLLVNLMGNGLKFHRDGVPPVVRVDAERVGDNWEISVADNGIGIEPEYAEKVFVIFQRLHGRDRYPGTGIGLALAKKIVEFHGGRIGLDSRSGSEPGARIRFALPADPTDSEEETA</sequence>
<dbReference type="InterPro" id="IPR005467">
    <property type="entry name" value="His_kinase_dom"/>
</dbReference>
<evidence type="ECO:0000313" key="16">
    <source>
        <dbReference type="Proteomes" id="UP001165283"/>
    </source>
</evidence>
<dbReference type="EC" id="2.7.13.3" evidence="3"/>
<evidence type="ECO:0000256" key="3">
    <source>
        <dbReference type="ARBA" id="ARBA00012438"/>
    </source>
</evidence>
<keyword evidence="5" id="KW-0808">Transferase</keyword>
<dbReference type="InterPro" id="IPR003661">
    <property type="entry name" value="HisK_dim/P_dom"/>
</dbReference>
<dbReference type="Gene3D" id="1.10.287.130">
    <property type="match status" value="1"/>
</dbReference>
<organism evidence="15 16">
    <name type="scientific">Pseudonocardia humida</name>
    <dbReference type="NCBI Taxonomy" id="2800819"/>
    <lineage>
        <taxon>Bacteria</taxon>
        <taxon>Bacillati</taxon>
        <taxon>Actinomycetota</taxon>
        <taxon>Actinomycetes</taxon>
        <taxon>Pseudonocardiales</taxon>
        <taxon>Pseudonocardiaceae</taxon>
        <taxon>Pseudonocardia</taxon>
    </lineage>
</organism>
<feature type="region of interest" description="Disordered" evidence="11">
    <location>
        <begin position="503"/>
        <end position="529"/>
    </location>
</feature>
<dbReference type="InterPro" id="IPR003660">
    <property type="entry name" value="HAMP_dom"/>
</dbReference>
<dbReference type="Pfam" id="PF00512">
    <property type="entry name" value="HisKA"/>
    <property type="match status" value="1"/>
</dbReference>
<dbReference type="Pfam" id="PF05227">
    <property type="entry name" value="CHASE3"/>
    <property type="match status" value="1"/>
</dbReference>
<accession>A0ABT1A8K1</accession>
<dbReference type="PANTHER" id="PTHR43304">
    <property type="entry name" value="PHYTOCHROME-LIKE PROTEIN CPH1"/>
    <property type="match status" value="1"/>
</dbReference>
<keyword evidence="9" id="KW-0902">Two-component regulatory system</keyword>
<dbReference type="PROSITE" id="PS50109">
    <property type="entry name" value="HIS_KIN"/>
    <property type="match status" value="1"/>
</dbReference>
<dbReference type="InterPro" id="IPR052162">
    <property type="entry name" value="Sensor_kinase/Photoreceptor"/>
</dbReference>
<keyword evidence="8 12" id="KW-1133">Transmembrane helix</keyword>
<name>A0ABT1A8K1_9PSEU</name>
<keyword evidence="7" id="KW-0418">Kinase</keyword>
<dbReference type="PANTHER" id="PTHR43304:SF1">
    <property type="entry name" value="PAC DOMAIN-CONTAINING PROTEIN"/>
    <property type="match status" value="1"/>
</dbReference>
<dbReference type="SUPFAM" id="SSF55874">
    <property type="entry name" value="ATPase domain of HSP90 chaperone/DNA topoisomerase II/histidine kinase"/>
    <property type="match status" value="1"/>
</dbReference>
<dbReference type="InterPro" id="IPR007891">
    <property type="entry name" value="CHASE3"/>
</dbReference>
<dbReference type="Gene3D" id="3.30.565.10">
    <property type="entry name" value="Histidine kinase-like ATPase, C-terminal domain"/>
    <property type="match status" value="1"/>
</dbReference>
<dbReference type="Pfam" id="PF02518">
    <property type="entry name" value="HATPase_c"/>
    <property type="match status" value="1"/>
</dbReference>
<gene>
    <name evidence="15" type="ORF">KDL28_29780</name>
</gene>
<keyword evidence="16" id="KW-1185">Reference proteome</keyword>
<keyword evidence="4" id="KW-0597">Phosphoprotein</keyword>
<feature type="transmembrane region" description="Helical" evidence="12">
    <location>
        <begin position="32"/>
        <end position="55"/>
    </location>
</feature>
<evidence type="ECO:0000256" key="8">
    <source>
        <dbReference type="ARBA" id="ARBA00022989"/>
    </source>
</evidence>
<evidence type="ECO:0000256" key="6">
    <source>
        <dbReference type="ARBA" id="ARBA00022692"/>
    </source>
</evidence>
<evidence type="ECO:0000256" key="10">
    <source>
        <dbReference type="SAM" id="Coils"/>
    </source>
</evidence>
<dbReference type="InterPro" id="IPR003594">
    <property type="entry name" value="HATPase_dom"/>
</dbReference>
<dbReference type="Gene3D" id="6.10.340.10">
    <property type="match status" value="1"/>
</dbReference>
<keyword evidence="6 12" id="KW-0812">Transmembrane</keyword>
<comment type="catalytic activity">
    <reaction evidence="1">
        <text>ATP + protein L-histidine = ADP + protein N-phospho-L-histidine.</text>
        <dbReference type="EC" id="2.7.13.3"/>
    </reaction>
</comment>